<dbReference type="EMBL" id="CP109546">
    <property type="protein sequence ID" value="WTZ13182.1"/>
    <property type="molecule type" value="Genomic_DNA"/>
</dbReference>
<accession>A0AAU3I672</accession>
<dbReference type="AlphaFoldDB" id="A0AAU3I672"/>
<protein>
    <submittedName>
        <fullName evidence="2">GPW/gp25 family protein</fullName>
    </submittedName>
</protein>
<dbReference type="Pfam" id="PF04965">
    <property type="entry name" value="GPW_gp25"/>
    <property type="match status" value="1"/>
</dbReference>
<feature type="domain" description="IraD/Gp25-like" evidence="1">
    <location>
        <begin position="24"/>
        <end position="111"/>
    </location>
</feature>
<evidence type="ECO:0000313" key="2">
    <source>
        <dbReference type="EMBL" id="WTZ13182.1"/>
    </source>
</evidence>
<dbReference type="SUPFAM" id="SSF160719">
    <property type="entry name" value="gpW/gp25-like"/>
    <property type="match status" value="1"/>
</dbReference>
<organism evidence="2">
    <name type="scientific">Streptomyces sp. NBC_01393</name>
    <dbReference type="NCBI Taxonomy" id="2903851"/>
    <lineage>
        <taxon>Bacteria</taxon>
        <taxon>Bacillati</taxon>
        <taxon>Actinomycetota</taxon>
        <taxon>Actinomycetes</taxon>
        <taxon>Kitasatosporales</taxon>
        <taxon>Streptomycetaceae</taxon>
        <taxon>Streptomyces</taxon>
    </lineage>
</organism>
<dbReference type="Gene3D" id="3.10.450.40">
    <property type="match status" value="1"/>
</dbReference>
<reference evidence="2" key="1">
    <citation type="submission" date="2022-10" db="EMBL/GenBank/DDBJ databases">
        <title>The complete genomes of actinobacterial strains from the NBC collection.</title>
        <authorList>
            <person name="Joergensen T.S."/>
            <person name="Alvarez Arevalo M."/>
            <person name="Sterndorff E.B."/>
            <person name="Faurdal D."/>
            <person name="Vuksanovic O."/>
            <person name="Mourched A.-S."/>
            <person name="Charusanti P."/>
            <person name="Shaw S."/>
            <person name="Blin K."/>
            <person name="Weber T."/>
        </authorList>
    </citation>
    <scope>NUCLEOTIDE SEQUENCE</scope>
    <source>
        <strain evidence="2">NBC_01393</strain>
    </source>
</reference>
<dbReference type="InterPro" id="IPR007048">
    <property type="entry name" value="IraD/Gp25-like"/>
</dbReference>
<proteinExistence type="predicted"/>
<gene>
    <name evidence="2" type="ORF">OG699_37610</name>
</gene>
<sequence length="139" mass="14907">MPTEIAFPFRLASDGTIAVETNPDRQIAQHVNALVGTQPGERVMLPDYGVPVADLLFEPSARFVTQEITRAVETAFATYEPGVVLQKAVPIADTAQQSLARIEVDYTRREDGTSPSSLALHTNTAVVRVGGTVNEVISG</sequence>
<evidence type="ECO:0000259" key="1">
    <source>
        <dbReference type="Pfam" id="PF04965"/>
    </source>
</evidence>
<name>A0AAU3I672_9ACTN</name>